<evidence type="ECO:0000313" key="5">
    <source>
        <dbReference type="Proteomes" id="UP000549394"/>
    </source>
</evidence>
<name>A0A7I8W8S2_9ANNE</name>
<dbReference type="InterPro" id="IPR058844">
    <property type="entry name" value="PB_DAAF9"/>
</dbReference>
<feature type="domain" description="DAAF9 pita-bread-like" evidence="2">
    <location>
        <begin position="214"/>
        <end position="407"/>
    </location>
</feature>
<evidence type="ECO:0000313" key="4">
    <source>
        <dbReference type="EMBL" id="CAD5124525.1"/>
    </source>
</evidence>
<organism evidence="4 5">
    <name type="scientific">Dimorphilus gyrociliatus</name>
    <dbReference type="NCBI Taxonomy" id="2664684"/>
    <lineage>
        <taxon>Eukaryota</taxon>
        <taxon>Metazoa</taxon>
        <taxon>Spiralia</taxon>
        <taxon>Lophotrochozoa</taxon>
        <taxon>Annelida</taxon>
        <taxon>Polychaeta</taxon>
        <taxon>Polychaeta incertae sedis</taxon>
        <taxon>Dinophilidae</taxon>
        <taxon>Dimorphilus</taxon>
    </lineage>
</organism>
<dbReference type="OrthoDB" id="72033at2759"/>
<dbReference type="AlphaFoldDB" id="A0A7I8W8S2"/>
<dbReference type="PANTHER" id="PTHR33664">
    <property type="entry name" value="RCG26366"/>
    <property type="match status" value="1"/>
</dbReference>
<dbReference type="Pfam" id="PF25203">
    <property type="entry name" value="PB_DAAF9"/>
    <property type="match status" value="1"/>
</dbReference>
<gene>
    <name evidence="4" type="ORF">DGYR_LOCUS12060</name>
</gene>
<keyword evidence="5" id="KW-1185">Reference proteome</keyword>
<dbReference type="Pfam" id="PF25204">
    <property type="entry name" value="DAAF9_2"/>
    <property type="match status" value="1"/>
</dbReference>
<dbReference type="Proteomes" id="UP000549394">
    <property type="component" value="Unassembled WGS sequence"/>
</dbReference>
<dbReference type="InterPro" id="IPR040342">
    <property type="entry name" value="DNAAF9"/>
</dbReference>
<accession>A0A7I8W8S2</accession>
<dbReference type="EMBL" id="CAJFCJ010000021">
    <property type="protein sequence ID" value="CAD5124525.1"/>
    <property type="molecule type" value="Genomic_DNA"/>
</dbReference>
<proteinExistence type="predicted"/>
<evidence type="ECO:0000259" key="2">
    <source>
        <dbReference type="Pfam" id="PF25203"/>
    </source>
</evidence>
<feature type="domain" description="DAAF9 N-terminal" evidence="1">
    <location>
        <begin position="13"/>
        <end position="201"/>
    </location>
</feature>
<evidence type="ECO:0000259" key="3">
    <source>
        <dbReference type="Pfam" id="PF25204"/>
    </source>
</evidence>
<dbReference type="PANTHER" id="PTHR33664:SF1">
    <property type="entry name" value="DYNEIN AXONEMAL ASSEMBLY FACTOR 9"/>
    <property type="match status" value="1"/>
</dbReference>
<dbReference type="CDD" id="cd22936">
    <property type="entry name" value="shulin_C20orf194-like"/>
    <property type="match status" value="1"/>
</dbReference>
<sequence>MSKKRGKQQISYKSLIKSDCLTSIGHLTRLRNVQHFIEKDESIDGILAIGGVDSWHHDGSMKLLNYIFFDILETIGKDTEKYNTEDEILEDVVLLINKDNVHFYCNPLNYNFFLNVFANWDNLELYCINNNKYDQEVGEDYKIRCFIKMIKPTKRVGILTTNSNSKIGKMDIEKWPLIQAFALEDFNAGGFFTLQHEVKFITPSQTLDLIELMDCYGLEKLLINDFALFERHWEEVIQNLKRYLSKPKDLNETEICEPLLSYYNHYMRKYPTETKAKLEQRLKPFCLFGSNTAKTTLKPLISRQHWMESSCTLENTGINGDIAGHIICCATEPKSGFVFARTLFTRNGCLKINGNTKKESLTERTISENDETIRRLQRIYTSLRSAVRTILEQASDFASNPSQLKAHCLKEIPRYLDKFHVSRPLIRHCASNSEVWCRLERSNVLSLMVAIYDIQNEEGEIIGSLTYGDSIFISNPLTSTLLPRMAADVYLDVEGDAEDVRHALFGKRLAEGTSSIFVPGTLAYFNEVKVAFYERGLSFEHCHLAPVLLLDDVVWQKIIYDRQSIEEPLVICFRLRRLAWDYIPLCLSNNECMLVLWIDSRSDQTSRILSSHFFSKILPLWKENDKVELKVASELPKAVGEIYENCERNREFLKQWQNTTLKKFSQNATNFNRFMKDYDRNCYFKIKQNDENDSGATAGYRTAVQNLDHTTHIVCSTLGSFTRQFFDCLRSNINDRDVALIADEQLWCPEQTNYDKIYQKYTSIKGNSILALPINANLLQIINKLKNENIQIGSITTCVNASTVFPNKETKELSPNLQNNIRLSTTIIWTTPSSYALDKNLEIQKMIRAMNANAVFMTGPEGIVSGNKFVDTVFTVGNGEEIDHFIRFYQTYRTSLLGFSEKLVNISNKGCFDERLFYNGFIGQNLLIYFATIISLNPFPYYCPQTALSQTKISDLQKIVYIYGFVRFSASGELNEIEVCPSGGYFNSIKQNRKGSSYLIFLTVGDVQLKFLKEWLEKTNKSKKPLLRDLKKRDSLSATEIEKIQSQKSKEPLPDGWFYNGSQYVSMSGERSNYRPDIDGFIDEYLESVNLKVKEFNFKQEKTEYVGLF</sequence>
<comment type="caution">
    <text evidence="4">The sequence shown here is derived from an EMBL/GenBank/DDBJ whole genome shotgun (WGS) entry which is preliminary data.</text>
</comment>
<dbReference type="InterPro" id="IPR057478">
    <property type="entry name" value="DAAF9_2"/>
</dbReference>
<evidence type="ECO:0000259" key="1">
    <source>
        <dbReference type="Pfam" id="PF23281"/>
    </source>
</evidence>
<reference evidence="4 5" key="1">
    <citation type="submission" date="2020-08" db="EMBL/GenBank/DDBJ databases">
        <authorList>
            <person name="Hejnol A."/>
        </authorList>
    </citation>
    <scope>NUCLEOTIDE SEQUENCE [LARGE SCALE GENOMIC DNA]</scope>
</reference>
<dbReference type="InterPro" id="IPR056498">
    <property type="entry name" value="DAAF9_N"/>
</dbReference>
<dbReference type="Pfam" id="PF23281">
    <property type="entry name" value="DAAF9_N"/>
    <property type="match status" value="1"/>
</dbReference>
<feature type="domain" description="DAAF9" evidence="3">
    <location>
        <begin position="787"/>
        <end position="874"/>
    </location>
</feature>
<protein>
    <submittedName>
        <fullName evidence="4">DgyrCDS12803</fullName>
    </submittedName>
</protein>